<dbReference type="EMBL" id="RXGB01067231">
    <property type="protein sequence ID" value="TMW80294.1"/>
    <property type="molecule type" value="Genomic_DNA"/>
</dbReference>
<dbReference type="PANTHER" id="PTHR40891">
    <property type="entry name" value="DUF295 DOMAIN-CONTAINING PROTEIN"/>
    <property type="match status" value="1"/>
</dbReference>
<protein>
    <recommendedName>
        <fullName evidence="2">KIB1-4 beta-propeller domain-containing protein</fullName>
    </recommendedName>
</protein>
<dbReference type="Pfam" id="PF03478">
    <property type="entry name" value="Beta-prop_KIB1-4"/>
    <property type="match status" value="2"/>
</dbReference>
<feature type="non-terminal residue" evidence="3">
    <location>
        <position position="1"/>
    </location>
</feature>
<reference evidence="3" key="1">
    <citation type="submission" date="2019-05" db="EMBL/GenBank/DDBJ databases">
        <title>The de novo reference genome and transcriptome assemblies of the wild tomato species Solanum chilense.</title>
        <authorList>
            <person name="Stam R."/>
            <person name="Nosenko T."/>
            <person name="Hoerger A.C."/>
            <person name="Stephan W."/>
            <person name="Seidel M.A."/>
            <person name="Kuhn J.M.M."/>
            <person name="Haberer G."/>
            <person name="Tellier A."/>
        </authorList>
    </citation>
    <scope>NUCLEOTIDE SEQUENCE</scope>
    <source>
        <tissue evidence="3">Mature leaves</tissue>
    </source>
</reference>
<gene>
    <name evidence="3" type="ORF">EJD97_021778</name>
</gene>
<organism evidence="3">
    <name type="scientific">Solanum chilense</name>
    <name type="common">Tomato</name>
    <name type="synonym">Lycopersicon chilense</name>
    <dbReference type="NCBI Taxonomy" id="4083"/>
    <lineage>
        <taxon>Eukaryota</taxon>
        <taxon>Viridiplantae</taxon>
        <taxon>Streptophyta</taxon>
        <taxon>Embryophyta</taxon>
        <taxon>Tracheophyta</taxon>
        <taxon>Spermatophyta</taxon>
        <taxon>Magnoliopsida</taxon>
        <taxon>eudicotyledons</taxon>
        <taxon>Gunneridae</taxon>
        <taxon>Pentapetalae</taxon>
        <taxon>asterids</taxon>
        <taxon>lamiids</taxon>
        <taxon>Solanales</taxon>
        <taxon>Solanaceae</taxon>
        <taxon>Solanoideae</taxon>
        <taxon>Solaneae</taxon>
        <taxon>Solanum</taxon>
        <taxon>Solanum subgen. Lycopersicon</taxon>
    </lineage>
</organism>
<dbReference type="InterPro" id="IPR005174">
    <property type="entry name" value="KIB1-4_b-propeller"/>
</dbReference>
<sequence length="342" mass="39729">YSVQHPWLLICHGDLMQKQTFFNISDHRYYMRNISELKERILCAYADEWFVLESIYSNDCYLWNLVSNEKIQLPPLPAKCDIVKCLLSAPPHDPQCQVIFLIKETPDNDETNNDDTNEDDNSDEDEDEDENENSNGDGAENEDENSNGDEDEDEDDENENEDEDEDDENEDENLLIFYFCKPGYNEEFHKQDVRSIIGDSHLGIWTIFKKKIYTLIGMQNILTCLDVDNDSGRITATPMTNESPNLSKKYLDHTLYRGYIIQSSSNGMLLYVHLIFNGREYGMPYHFRVFQFDFATKRWIKSESIGEIAIFISFPGRSGTTCSIIGTNLKKESIYFTDGRYL</sequence>
<feature type="domain" description="KIB1-4 beta-propeller" evidence="2">
    <location>
        <begin position="21"/>
        <end position="101"/>
    </location>
</feature>
<dbReference type="PANTHER" id="PTHR40891:SF1">
    <property type="entry name" value="DUF295 DOMAIN-CONTAINING PROTEIN"/>
    <property type="match status" value="1"/>
</dbReference>
<accession>A0A6N2AG29</accession>
<evidence type="ECO:0000313" key="3">
    <source>
        <dbReference type="EMBL" id="TMW80294.1"/>
    </source>
</evidence>
<proteinExistence type="predicted"/>
<comment type="caution">
    <text evidence="3">The sequence shown here is derived from an EMBL/GenBank/DDBJ whole genome shotgun (WGS) entry which is preliminary data.</text>
</comment>
<name>A0A6N2AG29_SOLCI</name>
<dbReference type="AlphaFoldDB" id="A0A6N2AG29"/>
<feature type="compositionally biased region" description="Acidic residues" evidence="1">
    <location>
        <begin position="107"/>
        <end position="132"/>
    </location>
</feature>
<evidence type="ECO:0000256" key="1">
    <source>
        <dbReference type="SAM" id="MobiDB-lite"/>
    </source>
</evidence>
<feature type="region of interest" description="Disordered" evidence="1">
    <location>
        <begin position="104"/>
        <end position="172"/>
    </location>
</feature>
<feature type="domain" description="KIB1-4 beta-propeller" evidence="2">
    <location>
        <begin position="178"/>
        <end position="338"/>
    </location>
</feature>
<feature type="non-terminal residue" evidence="3">
    <location>
        <position position="342"/>
    </location>
</feature>
<feature type="compositionally biased region" description="Acidic residues" evidence="1">
    <location>
        <begin position="139"/>
        <end position="172"/>
    </location>
</feature>
<evidence type="ECO:0000259" key="2">
    <source>
        <dbReference type="Pfam" id="PF03478"/>
    </source>
</evidence>